<dbReference type="GO" id="GO:0016787">
    <property type="term" value="F:hydrolase activity"/>
    <property type="evidence" value="ECO:0007669"/>
    <property type="project" value="UniProtKB-UniRule"/>
</dbReference>
<comment type="caution">
    <text evidence="6">The sequence shown here is derived from an EMBL/GenBank/DDBJ whole genome shotgun (WGS) entry which is preliminary data.</text>
</comment>
<dbReference type="Proteomes" id="UP000564806">
    <property type="component" value="Unassembled WGS sequence"/>
</dbReference>
<dbReference type="Pfam" id="PF01734">
    <property type="entry name" value="Patatin"/>
    <property type="match status" value="1"/>
</dbReference>
<sequence length="277" mass="29224">MTRAVVLGGGGVTGIAWEVGVLTGLLESGVDLYQAETIMGTSAGSFVGAALASGYDVNKLFADQLEPNPNEIPVSASKELMQAWYKAFVTGGSDPRKVGAEFGLIAKNNPPSVSPEQRRALVESRLVTKEWPQQLQVTAIDANTGHLHTFDHKSEISLPDAVSASGAVPGIWPLVSIGERNWTDGGMVSTTNARLAEGHQRIIILAPMPKGYGSIPGAVEEAEGLHTNADVYLIIPDEHSVAAIGLNPYDSTHCGITATAGREQGRSIAEAVRAMWE</sequence>
<dbReference type="Gene3D" id="3.40.1090.10">
    <property type="entry name" value="Cytosolic phospholipase A2 catalytic domain"/>
    <property type="match status" value="2"/>
</dbReference>
<evidence type="ECO:0000256" key="3">
    <source>
        <dbReference type="ARBA" id="ARBA00023098"/>
    </source>
</evidence>
<evidence type="ECO:0000259" key="5">
    <source>
        <dbReference type="PROSITE" id="PS51635"/>
    </source>
</evidence>
<proteinExistence type="predicted"/>
<dbReference type="PANTHER" id="PTHR14226:SF57">
    <property type="entry name" value="BLR7027 PROTEIN"/>
    <property type="match status" value="1"/>
</dbReference>
<keyword evidence="7" id="KW-1185">Reference proteome</keyword>
<evidence type="ECO:0000256" key="1">
    <source>
        <dbReference type="ARBA" id="ARBA00022801"/>
    </source>
</evidence>
<keyword evidence="1 4" id="KW-0378">Hydrolase</keyword>
<keyword evidence="2 4" id="KW-0442">Lipid degradation</keyword>
<dbReference type="SUPFAM" id="SSF52151">
    <property type="entry name" value="FabD/lysophospholipase-like"/>
    <property type="match status" value="1"/>
</dbReference>
<dbReference type="InterPro" id="IPR016035">
    <property type="entry name" value="Acyl_Trfase/lysoPLipase"/>
</dbReference>
<dbReference type="EMBL" id="JABWCS010000194">
    <property type="protein sequence ID" value="NUU59854.1"/>
    <property type="molecule type" value="Genomic_DNA"/>
</dbReference>
<gene>
    <name evidence="6" type="ORF">HPT30_05730</name>
</gene>
<evidence type="ECO:0000313" key="6">
    <source>
        <dbReference type="EMBL" id="NUU59854.1"/>
    </source>
</evidence>
<feature type="domain" description="PNPLA" evidence="5">
    <location>
        <begin position="6"/>
        <end position="197"/>
    </location>
</feature>
<accession>A0A850EKF3</accession>
<keyword evidence="3 4" id="KW-0443">Lipid metabolism</keyword>
<feature type="short sequence motif" description="DGA/G" evidence="4">
    <location>
        <begin position="184"/>
        <end position="186"/>
    </location>
</feature>
<dbReference type="GO" id="GO:0016042">
    <property type="term" value="P:lipid catabolic process"/>
    <property type="evidence" value="ECO:0007669"/>
    <property type="project" value="UniProtKB-UniRule"/>
</dbReference>
<feature type="short sequence motif" description="GXSXG" evidence="4">
    <location>
        <begin position="40"/>
        <end position="44"/>
    </location>
</feature>
<evidence type="ECO:0000313" key="7">
    <source>
        <dbReference type="Proteomes" id="UP000564806"/>
    </source>
</evidence>
<name>A0A850EKF3_9BACL</name>
<dbReference type="AlphaFoldDB" id="A0A850EKF3"/>
<organism evidence="6 7">
    <name type="scientific">Paenibacillus agri</name>
    <dbReference type="NCBI Taxonomy" id="2744309"/>
    <lineage>
        <taxon>Bacteria</taxon>
        <taxon>Bacillati</taxon>
        <taxon>Bacillota</taxon>
        <taxon>Bacilli</taxon>
        <taxon>Bacillales</taxon>
        <taxon>Paenibacillaceae</taxon>
        <taxon>Paenibacillus</taxon>
    </lineage>
</organism>
<feature type="active site" description="Nucleophile" evidence="4">
    <location>
        <position position="42"/>
    </location>
</feature>
<dbReference type="InterPro" id="IPR002641">
    <property type="entry name" value="PNPLA_dom"/>
</dbReference>
<dbReference type="PROSITE" id="PS51635">
    <property type="entry name" value="PNPLA"/>
    <property type="match status" value="1"/>
</dbReference>
<feature type="active site" description="Proton acceptor" evidence="4">
    <location>
        <position position="184"/>
    </location>
</feature>
<reference evidence="6" key="1">
    <citation type="submission" date="2020-06" db="EMBL/GenBank/DDBJ databases">
        <title>Paenibacillus sp. nov., isolated from soil.</title>
        <authorList>
            <person name="Seo Y.L."/>
        </authorList>
    </citation>
    <scope>NUCLEOTIDE SEQUENCE [LARGE SCALE GENOMIC DNA]</scope>
    <source>
        <strain evidence="6">JW14</strain>
    </source>
</reference>
<dbReference type="PANTHER" id="PTHR14226">
    <property type="entry name" value="NEUROPATHY TARGET ESTERASE/SWISS CHEESE D.MELANOGASTER"/>
    <property type="match status" value="1"/>
</dbReference>
<protein>
    <submittedName>
        <fullName evidence="6">Patatin-like phospholipase family protein</fullName>
    </submittedName>
</protein>
<evidence type="ECO:0000256" key="4">
    <source>
        <dbReference type="PROSITE-ProRule" id="PRU01161"/>
    </source>
</evidence>
<comment type="caution">
    <text evidence="4">Lacks conserved residue(s) required for the propagation of feature annotation.</text>
</comment>
<dbReference type="InterPro" id="IPR050301">
    <property type="entry name" value="NTE"/>
</dbReference>
<evidence type="ECO:0000256" key="2">
    <source>
        <dbReference type="ARBA" id="ARBA00022963"/>
    </source>
</evidence>